<gene>
    <name evidence="2" type="ORF">HNQ47_001177</name>
</gene>
<dbReference type="InterPro" id="IPR002589">
    <property type="entry name" value="Macro_dom"/>
</dbReference>
<dbReference type="InterPro" id="IPR043472">
    <property type="entry name" value="Macro_dom-like"/>
</dbReference>
<dbReference type="Proteomes" id="UP000539953">
    <property type="component" value="Unassembled WGS sequence"/>
</dbReference>
<dbReference type="EMBL" id="JACHHK010000004">
    <property type="protein sequence ID" value="MBB5183156.1"/>
    <property type="molecule type" value="Genomic_DNA"/>
</dbReference>
<dbReference type="PANTHER" id="PTHR11106">
    <property type="entry name" value="GANGLIOSIDE INDUCED DIFFERENTIATION ASSOCIATED PROTEIN 2-RELATED"/>
    <property type="match status" value="1"/>
</dbReference>
<evidence type="ECO:0000313" key="2">
    <source>
        <dbReference type="EMBL" id="MBB5183156.1"/>
    </source>
</evidence>
<comment type="caution">
    <text evidence="2">The sequence shown here is derived from an EMBL/GenBank/DDBJ whole genome shotgun (WGS) entry which is preliminary data.</text>
</comment>
<protein>
    <submittedName>
        <fullName evidence="2">O-acetyl-ADP-ribose deacetylase (Regulator of RNase III)</fullName>
    </submittedName>
</protein>
<sequence length="157" mass="16772">MPFKIVYGDITTMQVDAIVNAANSRLLQGGGVCGAIFRKAGPARLQEACDQAAPVATGHAAITPGFDLPAKYVIHAVGPIYRADQAELCRRQLASAYTESLKLADEHHCADIAFPLISSGIYGYPKAEAQAVAEDAIRTYLKQSDLMVYLVLYGGGR</sequence>
<evidence type="ECO:0000259" key="1">
    <source>
        <dbReference type="PROSITE" id="PS51154"/>
    </source>
</evidence>
<dbReference type="PROSITE" id="PS51154">
    <property type="entry name" value="MACRO"/>
    <property type="match status" value="1"/>
</dbReference>
<accession>A0A7W8CX05</accession>
<dbReference type="SMART" id="SM00506">
    <property type="entry name" value="A1pp"/>
    <property type="match status" value="1"/>
</dbReference>
<dbReference type="Pfam" id="PF01661">
    <property type="entry name" value="Macro"/>
    <property type="match status" value="1"/>
</dbReference>
<dbReference type="PANTHER" id="PTHR11106:SF27">
    <property type="entry name" value="MACRO DOMAIN-CONTAINING PROTEIN"/>
    <property type="match status" value="1"/>
</dbReference>
<name>A0A7W8CX05_9FIRM</name>
<keyword evidence="3" id="KW-1185">Reference proteome</keyword>
<organism evidence="2 3">
    <name type="scientific">Catenisphaera adipataccumulans</name>
    <dbReference type="NCBI Taxonomy" id="700500"/>
    <lineage>
        <taxon>Bacteria</taxon>
        <taxon>Bacillati</taxon>
        <taxon>Bacillota</taxon>
        <taxon>Erysipelotrichia</taxon>
        <taxon>Erysipelotrichales</taxon>
        <taxon>Erysipelotrichaceae</taxon>
        <taxon>Catenisphaera</taxon>
    </lineage>
</organism>
<proteinExistence type="predicted"/>
<dbReference type="AlphaFoldDB" id="A0A7W8CX05"/>
<dbReference type="Gene3D" id="3.40.220.10">
    <property type="entry name" value="Leucine Aminopeptidase, subunit E, domain 1"/>
    <property type="match status" value="1"/>
</dbReference>
<evidence type="ECO:0000313" key="3">
    <source>
        <dbReference type="Proteomes" id="UP000539953"/>
    </source>
</evidence>
<dbReference type="SUPFAM" id="SSF52949">
    <property type="entry name" value="Macro domain-like"/>
    <property type="match status" value="1"/>
</dbReference>
<feature type="domain" description="Macro" evidence="1">
    <location>
        <begin position="1"/>
        <end position="157"/>
    </location>
</feature>
<reference evidence="2 3" key="1">
    <citation type="submission" date="2020-08" db="EMBL/GenBank/DDBJ databases">
        <title>Genomic Encyclopedia of Type Strains, Phase IV (KMG-IV): sequencing the most valuable type-strain genomes for metagenomic binning, comparative biology and taxonomic classification.</title>
        <authorList>
            <person name="Goeker M."/>
        </authorList>
    </citation>
    <scope>NUCLEOTIDE SEQUENCE [LARGE SCALE GENOMIC DNA]</scope>
    <source>
        <strain evidence="2 3">DSM 25799</strain>
    </source>
</reference>
<dbReference type="RefSeq" id="WP_183328455.1">
    <property type="nucleotide sequence ID" value="NZ_JACHHK010000004.1"/>
</dbReference>